<protein>
    <submittedName>
        <fullName evidence="2">Immunity protein 43</fullName>
    </submittedName>
</protein>
<gene>
    <name evidence="2" type="ORF">SAMN04487969_10519</name>
</gene>
<dbReference type="Proteomes" id="UP000183410">
    <property type="component" value="Unassembled WGS sequence"/>
</dbReference>
<organism evidence="2 3">
    <name type="scientific">Paenibacillus algorifonticola</name>
    <dbReference type="NCBI Taxonomy" id="684063"/>
    <lineage>
        <taxon>Bacteria</taxon>
        <taxon>Bacillati</taxon>
        <taxon>Bacillota</taxon>
        <taxon>Bacilli</taxon>
        <taxon>Bacillales</taxon>
        <taxon>Paenibacillaceae</taxon>
        <taxon>Paenibacillus</taxon>
    </lineage>
</organism>
<evidence type="ECO:0000313" key="2">
    <source>
        <dbReference type="EMBL" id="SFE66467.1"/>
    </source>
</evidence>
<keyword evidence="3" id="KW-1185">Reference proteome</keyword>
<dbReference type="AlphaFoldDB" id="A0A1I2CDN3"/>
<accession>A0A1I2CDN3</accession>
<evidence type="ECO:0000259" key="1">
    <source>
        <dbReference type="Pfam" id="PF15570"/>
    </source>
</evidence>
<dbReference type="Pfam" id="PF15570">
    <property type="entry name" value="Imm43"/>
    <property type="match status" value="1"/>
</dbReference>
<evidence type="ECO:0000313" key="3">
    <source>
        <dbReference type="Proteomes" id="UP000183410"/>
    </source>
</evidence>
<dbReference type="InterPro" id="IPR029079">
    <property type="entry name" value="Imm43"/>
</dbReference>
<name>A0A1I2CDN3_9BACL</name>
<sequence length="220" mass="26156">MITKKLYVIEQKSDKGIPILLNGVLAEGFNVKNPMPEMDYDWCRKAVKEAEIDFPEKLFLICKEKWLIFDYIVFFRGFIISEEFLKLFRTYSSMEGFQLVPLETKSWKGEKNTDKQYYYLFPYKKEKWVDYEESKYLVMHGKTKEDVISKNGLFVQKFETIILKDSEVNKEVFTLKGSRLERCLFCSDDFKEGVEKENLVGIEFISIEDFPAHYNKKNLL</sequence>
<dbReference type="RefSeq" id="WP_046231617.1">
    <property type="nucleotide sequence ID" value="NZ_FONN01000005.1"/>
</dbReference>
<dbReference type="EMBL" id="FONN01000005">
    <property type="protein sequence ID" value="SFE66467.1"/>
    <property type="molecule type" value="Genomic_DNA"/>
</dbReference>
<proteinExistence type="predicted"/>
<reference evidence="3" key="1">
    <citation type="submission" date="2016-10" db="EMBL/GenBank/DDBJ databases">
        <authorList>
            <person name="Varghese N."/>
            <person name="Submissions S."/>
        </authorList>
    </citation>
    <scope>NUCLEOTIDE SEQUENCE [LARGE SCALE GENOMIC DNA]</scope>
    <source>
        <strain evidence="3">CGMCC 1.10223</strain>
    </source>
</reference>
<feature type="domain" description="Immunity protein 43" evidence="1">
    <location>
        <begin position="10"/>
        <end position="217"/>
    </location>
</feature>
<dbReference type="OrthoDB" id="2678369at2"/>